<gene>
    <name evidence="1" type="ORF">KTC_20220</name>
</gene>
<sequence length="696" mass="80037">MNADTHIQLVTFGPSRLELVCAEQTEVLSLRRHEKLRGVLALLLCASERTLPRAELARALYGHEQEGRERLEDILNNRSISRVHPCLTREVFFAEIDRVRVSLPAQERFWWDADAFLALVEEAACCDEPQRALLLWQQAEALIGRGTFLSDDVAAPWREQRIVRRKQEKIDRARRQMLRGLGLSVLASGGEEKAEEYLCEYFQEAPNDFHTLELVLRMAVSHQRPDLAIMFYELVEDKVRTSKSPFPIPLSVRNCVQELQSNHCPSHSQQGVLPGVDAQRIHSEFLEIRTSSHDLSFPPVQAVPLTLITSNPALWFSFKLHAWERLISQAYGRADMYAELQQQLNKEFDMVKPRSQSTDTEYYFSRRQALLAIASLPLSWLSESGWNKKTTSSRLLGEEFLPCCAASLTACWHLLRGHEFALVQDIVASSLPFLHALATQSMKRYQPLAANLAIQAYRLLGILALHRNHPEEQEDAFRQAVWISRFADDVSLQVSALISLGYHKSSQEALPLYHRALHLERYENASALVQARLYAELAVAAAMQREEKMAHWYEEQAHKRYPQNPERDPSFLFAEFSLSSFSMELGRMYLVLGQHFPEQRYAQQAQEIFSEVEYTSSVGRSERIRVESLNYQAQVALTLKEKELFQHFLEKGIDGARLLGSQKRWAEIQTVYQQACRLWKQESWLKAYRVLLPSGE</sequence>
<dbReference type="EMBL" id="AP019376">
    <property type="protein sequence ID" value="BBH87271.1"/>
    <property type="molecule type" value="Genomic_DNA"/>
</dbReference>
<dbReference type="InterPro" id="IPR011990">
    <property type="entry name" value="TPR-like_helical_dom_sf"/>
</dbReference>
<evidence type="ECO:0000313" key="1">
    <source>
        <dbReference type="EMBL" id="BBH87271.1"/>
    </source>
</evidence>
<dbReference type="Gene3D" id="1.25.40.10">
    <property type="entry name" value="Tetratricopeptide repeat domain"/>
    <property type="match status" value="1"/>
</dbReference>
<dbReference type="AlphaFoldDB" id="A0A455SIX6"/>
<protein>
    <recommendedName>
        <fullName evidence="2">Bacterial transcriptional activator domain-containing protein</fullName>
    </recommendedName>
</protein>
<evidence type="ECO:0008006" key="2">
    <source>
        <dbReference type="Google" id="ProtNLM"/>
    </source>
</evidence>
<dbReference type="SUPFAM" id="SSF48452">
    <property type="entry name" value="TPR-like"/>
    <property type="match status" value="1"/>
</dbReference>
<organism evidence="1">
    <name type="scientific">Thermosporothrix sp. COM3</name>
    <dbReference type="NCBI Taxonomy" id="2490863"/>
    <lineage>
        <taxon>Bacteria</taxon>
        <taxon>Bacillati</taxon>
        <taxon>Chloroflexota</taxon>
        <taxon>Ktedonobacteria</taxon>
        <taxon>Ktedonobacterales</taxon>
        <taxon>Thermosporotrichaceae</taxon>
        <taxon>Thermosporothrix</taxon>
    </lineage>
</organism>
<accession>A0A455SIX6</accession>
<name>A0A455SIX6_9CHLR</name>
<reference evidence="1" key="1">
    <citation type="submission" date="2018-12" db="EMBL/GenBank/DDBJ databases">
        <title>Novel natural products biosynthetic potential of the class Ktedonobacteria.</title>
        <authorList>
            <person name="Zheng Y."/>
            <person name="Saitou A."/>
            <person name="Wang C.M."/>
            <person name="Toyoda A."/>
            <person name="Minakuchi Y."/>
            <person name="Sekiguchi Y."/>
            <person name="Ueda K."/>
            <person name="Takano H."/>
            <person name="Sakai Y."/>
            <person name="Yokota A."/>
            <person name="Yabe S."/>
        </authorList>
    </citation>
    <scope>NUCLEOTIDE SEQUENCE</scope>
    <source>
        <strain evidence="1">COM3</strain>
    </source>
</reference>
<proteinExistence type="predicted"/>